<feature type="domain" description="TonB-dependent receptor plug" evidence="12">
    <location>
        <begin position="119"/>
        <end position="234"/>
    </location>
</feature>
<dbReference type="Gene3D" id="2.170.130.10">
    <property type="entry name" value="TonB-dependent receptor, plug domain"/>
    <property type="match status" value="1"/>
</dbReference>
<evidence type="ECO:0000313" key="13">
    <source>
        <dbReference type="EMBL" id="ANE52077.1"/>
    </source>
</evidence>
<keyword evidence="10" id="KW-0732">Signal</keyword>
<keyword evidence="2 8" id="KW-0813">Transport</keyword>
<feature type="signal peptide" evidence="10">
    <location>
        <begin position="1"/>
        <end position="25"/>
    </location>
</feature>
<dbReference type="SUPFAM" id="SSF56935">
    <property type="entry name" value="Porins"/>
    <property type="match status" value="1"/>
</dbReference>
<dbReference type="InterPro" id="IPR036942">
    <property type="entry name" value="Beta-barrel_TonB_sf"/>
</dbReference>
<evidence type="ECO:0000256" key="9">
    <source>
        <dbReference type="RuleBase" id="RU003357"/>
    </source>
</evidence>
<dbReference type="InterPro" id="IPR012910">
    <property type="entry name" value="Plug_dom"/>
</dbReference>
<evidence type="ECO:0000256" key="10">
    <source>
        <dbReference type="SAM" id="SignalP"/>
    </source>
</evidence>
<gene>
    <name evidence="13" type="ORF">SY85_17840</name>
</gene>
<proteinExistence type="inferred from homology"/>
<dbReference type="InterPro" id="IPR000531">
    <property type="entry name" value="Beta-barrel_TonB"/>
</dbReference>
<evidence type="ECO:0000256" key="5">
    <source>
        <dbReference type="ARBA" id="ARBA00023077"/>
    </source>
</evidence>
<dbReference type="InterPro" id="IPR023996">
    <property type="entry name" value="TonB-dep_OMP_SusC/RagA"/>
</dbReference>
<dbReference type="InterPro" id="IPR023997">
    <property type="entry name" value="TonB-dep_OMP_SusC/RagA_CS"/>
</dbReference>
<dbReference type="Gene3D" id="2.40.170.20">
    <property type="entry name" value="TonB-dependent receptor, beta-barrel domain"/>
    <property type="match status" value="1"/>
</dbReference>
<dbReference type="Pfam" id="PF13715">
    <property type="entry name" value="CarbopepD_reg_2"/>
    <property type="match status" value="1"/>
</dbReference>
<keyword evidence="6 8" id="KW-0472">Membrane</keyword>
<dbReference type="SUPFAM" id="SSF49464">
    <property type="entry name" value="Carboxypeptidase regulatory domain-like"/>
    <property type="match status" value="1"/>
</dbReference>
<evidence type="ECO:0000256" key="3">
    <source>
        <dbReference type="ARBA" id="ARBA00022452"/>
    </source>
</evidence>
<dbReference type="KEGG" id="fla:SY85_17840"/>
<reference evidence="13 14" key="2">
    <citation type="journal article" date="2016" name="Int. J. Syst. Evol. Microbiol.">
        <title>Flavisolibacter tropicus sp. nov., isolated from tropical soil.</title>
        <authorList>
            <person name="Lee J.J."/>
            <person name="Kang M.S."/>
            <person name="Kim G.S."/>
            <person name="Lee C.S."/>
            <person name="Lim S."/>
            <person name="Lee J."/>
            <person name="Roh S.H."/>
            <person name="Kang H."/>
            <person name="Ha J.M."/>
            <person name="Bae S."/>
            <person name="Jung H.Y."/>
            <person name="Kim M.K."/>
        </authorList>
    </citation>
    <scope>NUCLEOTIDE SEQUENCE [LARGE SCALE GENOMIC DNA]</scope>
    <source>
        <strain evidence="13 14">LCS9</strain>
    </source>
</reference>
<organism evidence="13 14">
    <name type="scientific">Flavisolibacter tropicus</name>
    <dbReference type="NCBI Taxonomy" id="1492898"/>
    <lineage>
        <taxon>Bacteria</taxon>
        <taxon>Pseudomonadati</taxon>
        <taxon>Bacteroidota</taxon>
        <taxon>Chitinophagia</taxon>
        <taxon>Chitinophagales</taxon>
        <taxon>Chitinophagaceae</taxon>
        <taxon>Flavisolibacter</taxon>
    </lineage>
</organism>
<feature type="chain" id="PRO_5008001430" evidence="10">
    <location>
        <begin position="26"/>
        <end position="997"/>
    </location>
</feature>
<dbReference type="FunFam" id="2.170.130.10:FF:000008">
    <property type="entry name" value="SusC/RagA family TonB-linked outer membrane protein"/>
    <property type="match status" value="1"/>
</dbReference>
<evidence type="ECO:0000256" key="1">
    <source>
        <dbReference type="ARBA" id="ARBA00004571"/>
    </source>
</evidence>
<comment type="subcellular location">
    <subcellularLocation>
        <location evidence="1 8">Cell outer membrane</location>
        <topology evidence="1 8">Multi-pass membrane protein</topology>
    </subcellularLocation>
</comment>
<dbReference type="PROSITE" id="PS52016">
    <property type="entry name" value="TONB_DEPENDENT_REC_3"/>
    <property type="match status" value="1"/>
</dbReference>
<keyword evidence="5 9" id="KW-0798">TonB box</keyword>
<evidence type="ECO:0000256" key="2">
    <source>
        <dbReference type="ARBA" id="ARBA00022448"/>
    </source>
</evidence>
<keyword evidence="14" id="KW-1185">Reference proteome</keyword>
<dbReference type="InterPro" id="IPR037066">
    <property type="entry name" value="Plug_dom_sf"/>
</dbReference>
<dbReference type="InterPro" id="IPR039426">
    <property type="entry name" value="TonB-dep_rcpt-like"/>
</dbReference>
<dbReference type="PATRIC" id="fig|1492898.3.peg.3879"/>
<dbReference type="EMBL" id="CP011390">
    <property type="protein sequence ID" value="ANE52077.1"/>
    <property type="molecule type" value="Genomic_DNA"/>
</dbReference>
<evidence type="ECO:0000256" key="7">
    <source>
        <dbReference type="ARBA" id="ARBA00023237"/>
    </source>
</evidence>
<protein>
    <submittedName>
        <fullName evidence="13">Membrane protein</fullName>
    </submittedName>
</protein>
<name>A0A172TZA4_9BACT</name>
<reference evidence="14" key="1">
    <citation type="submission" date="2015-01" db="EMBL/GenBank/DDBJ databases">
        <title>Flavisolibacter sp./LCS9/ whole genome sequencing.</title>
        <authorList>
            <person name="Kim M.K."/>
            <person name="Srinivasan S."/>
            <person name="Lee J.-J."/>
        </authorList>
    </citation>
    <scope>NUCLEOTIDE SEQUENCE [LARGE SCALE GENOMIC DNA]</scope>
    <source>
        <strain evidence="14">LCS9</strain>
    </source>
</reference>
<dbReference type="NCBIfam" id="TIGR04056">
    <property type="entry name" value="OMP_RagA_SusC"/>
    <property type="match status" value="1"/>
</dbReference>
<evidence type="ECO:0000256" key="4">
    <source>
        <dbReference type="ARBA" id="ARBA00022692"/>
    </source>
</evidence>
<keyword evidence="4 8" id="KW-0812">Transmembrane</keyword>
<dbReference type="Gene3D" id="2.60.40.1120">
    <property type="entry name" value="Carboxypeptidase-like, regulatory domain"/>
    <property type="match status" value="1"/>
</dbReference>
<dbReference type="NCBIfam" id="TIGR04057">
    <property type="entry name" value="SusC_RagA_signa"/>
    <property type="match status" value="1"/>
</dbReference>
<evidence type="ECO:0000259" key="12">
    <source>
        <dbReference type="Pfam" id="PF07715"/>
    </source>
</evidence>
<evidence type="ECO:0000259" key="11">
    <source>
        <dbReference type="Pfam" id="PF00593"/>
    </source>
</evidence>
<dbReference type="Pfam" id="PF00593">
    <property type="entry name" value="TonB_dep_Rec_b-barrel"/>
    <property type="match status" value="1"/>
</dbReference>
<dbReference type="Proteomes" id="UP000077177">
    <property type="component" value="Chromosome"/>
</dbReference>
<evidence type="ECO:0000256" key="6">
    <source>
        <dbReference type="ARBA" id="ARBA00023136"/>
    </source>
</evidence>
<keyword evidence="7 8" id="KW-0998">Cell outer membrane</keyword>
<comment type="similarity">
    <text evidence="8 9">Belongs to the TonB-dependent receptor family.</text>
</comment>
<dbReference type="STRING" id="1492898.SY85_17840"/>
<dbReference type="AlphaFoldDB" id="A0A172TZA4"/>
<dbReference type="Pfam" id="PF07715">
    <property type="entry name" value="Plug"/>
    <property type="match status" value="1"/>
</dbReference>
<dbReference type="GO" id="GO:0009279">
    <property type="term" value="C:cell outer membrane"/>
    <property type="evidence" value="ECO:0007669"/>
    <property type="project" value="UniProtKB-SubCell"/>
</dbReference>
<dbReference type="RefSeq" id="WP_066406222.1">
    <property type="nucleotide sequence ID" value="NZ_CP011390.1"/>
</dbReference>
<evidence type="ECO:0000256" key="8">
    <source>
        <dbReference type="PROSITE-ProRule" id="PRU01360"/>
    </source>
</evidence>
<accession>A0A172TZA4</accession>
<feature type="domain" description="TonB-dependent receptor-like beta-barrel" evidence="11">
    <location>
        <begin position="398"/>
        <end position="961"/>
    </location>
</feature>
<sequence>MNCRKLLCNLILPAFFLLLSNALWAQTKTVTGRVTDAAGAGLSGVSVTARGSNSGTSTSADGSFSITVPTATTMLTFSSVGYASQEINLGSANAINVRLQTTSSNLNEVVVVGYGTARKKDLTGAVTAISSKDFQKGQITTPEQLIAGKVAGVQITSNGGAPGAGSTIRIRGGASLNASNDPLIVIDGVPLDNNSISGAANPLAMINPNDIETFNILKDASAAAIYGSRASNGVIIITTKKGKVGKPRFNFNTQLSAATPANQVDVLSANEFRTYVNQNGTAEQKAFLGSENTNWQDEIYQTGITTDNNLSMTGGLGKIPFRASLGYLNQTGILRTGKLQRTSLGFNMSPQLFDNHLRIDLNLKGSLSASRFANESAIGNAVTFDPTQPIHSKSSRFGGYYEYLDPASATGLRGLAPLNPVGLLEQRDDQSDVQRSVGNVVFDYKFHFLPDLRANLNLGYDISKGQGTVVIDDSAASSYMRHKSPTTGKMYGGQNTEYEQHKQNLLTEFYLNYAKDIRSIRSRVDAIAGYGYQDFKTTNYNFPDKTYRDTIVSVPNFPFDEPRNTLISFYGRLNYTLMDRYLLTATVRRDGSSRFNEENRWGTFPSLAFAWRMKEENFLKNSKVFSDLKLRVGYGVTGQQEGIGLYDYISYYSLSNNQAQYQIGNSFYNLYRPGGYYANRKWEQTATTNVGLDFGFIDNRITGSVEYYFKKTTDLLNEIPQSAGTNFSNKIVANVGSMENRGVEFNINADAVRNANLTWNVNFNATYNKGEITQLNITDDPSFLGNRYFGIGGTGRNIKINSVGNKPGSFFVLQQVYDANGKPIDGLFEDRNRDGVINDKDMYQYKSANPDLFFGFSTNLTYKNWNAGVVMRANVGNYMYNQLNASIGSRSNVFATGYLRNAYSDLLNTNFSGTKADYYFSDYFVQNASFLRMDNLNIGYNMGKVFSSNANLRLNAGVQNVFTITKYKGLDPEISTGVDNNFYPRPRTFTIGANLEF</sequence>
<keyword evidence="3 8" id="KW-1134">Transmembrane beta strand</keyword>
<dbReference type="OrthoDB" id="9768177at2"/>
<dbReference type="InterPro" id="IPR008969">
    <property type="entry name" value="CarboxyPept-like_regulatory"/>
</dbReference>
<evidence type="ECO:0000313" key="14">
    <source>
        <dbReference type="Proteomes" id="UP000077177"/>
    </source>
</evidence>